<sequence length="443" mass="44702">MTARGTGWVAGAALVPWPVASGTPLAGYAARTGPATGTLDGLTVGALVLEREGARLALVAADVVAVDAALVGEVAAAAGLSPSELILCASHTHAGPAGIVPRLHPAEPDRLDPRLRARFVGVCADAIAAARRHLEPATMHVGRAETRGVAANRNDPDGPCDPRLSVLAARCGDGALLAVLVHFACHPTVLGAENRLVSADFPGALRRSLAAELGDDPIVPVLFVNGAAADVSTRFTRGGQDAAEVQRIGAALAVAASDALGSARRVDGPLRHGRATVELARRSVGGMGGDLAMARAALGGDPPGVLIDGEHRRAETRAQGAALLAGMAEIDPAVVPAGIELDAWTLGDIALVAIPGELTAALGRRVADAGRLSPLILGYANGYVGYLADRSAHAIGTYEALASPYAADAGERVAAAAATLVAGLLSADRTDRARFETGPSASR</sequence>
<feature type="domain" description="Neutral/alkaline non-lysosomal ceramidase N-terminal" evidence="1">
    <location>
        <begin position="22"/>
        <end position="204"/>
    </location>
</feature>
<dbReference type="InterPro" id="IPR031329">
    <property type="entry name" value="NEUT/ALK_ceramidase_N"/>
</dbReference>
<evidence type="ECO:0000313" key="2">
    <source>
        <dbReference type="EMBL" id="CAA9562656.1"/>
    </source>
</evidence>
<accession>A0A6J4UWM3</accession>
<dbReference type="AlphaFoldDB" id="A0A6J4UWM3"/>
<gene>
    <name evidence="2" type="ORF">AVDCRST_MAG19-1955</name>
</gene>
<proteinExistence type="predicted"/>
<reference evidence="2" key="1">
    <citation type="submission" date="2020-02" db="EMBL/GenBank/DDBJ databases">
        <authorList>
            <person name="Meier V. D."/>
        </authorList>
    </citation>
    <scope>NUCLEOTIDE SEQUENCE</scope>
    <source>
        <strain evidence="2">AVDCRST_MAG19</strain>
    </source>
</reference>
<dbReference type="Pfam" id="PF04734">
    <property type="entry name" value="Ceramidase_alk"/>
    <property type="match status" value="1"/>
</dbReference>
<dbReference type="EMBL" id="CADCWL010000085">
    <property type="protein sequence ID" value="CAA9562656.1"/>
    <property type="molecule type" value="Genomic_DNA"/>
</dbReference>
<protein>
    <recommendedName>
        <fullName evidence="1">Neutral/alkaline non-lysosomal ceramidase N-terminal domain-containing protein</fullName>
    </recommendedName>
</protein>
<organism evidence="2">
    <name type="scientific">uncultured Thermomicrobiales bacterium</name>
    <dbReference type="NCBI Taxonomy" id="1645740"/>
    <lineage>
        <taxon>Bacteria</taxon>
        <taxon>Pseudomonadati</taxon>
        <taxon>Thermomicrobiota</taxon>
        <taxon>Thermomicrobia</taxon>
        <taxon>Thermomicrobiales</taxon>
        <taxon>environmental samples</taxon>
    </lineage>
</organism>
<evidence type="ECO:0000259" key="1">
    <source>
        <dbReference type="Pfam" id="PF04734"/>
    </source>
</evidence>
<name>A0A6J4UWM3_9BACT</name>